<protein>
    <submittedName>
        <fullName evidence="2">Uncharacterized protein</fullName>
    </submittedName>
</protein>
<feature type="transmembrane region" description="Helical" evidence="1">
    <location>
        <begin position="28"/>
        <end position="48"/>
    </location>
</feature>
<evidence type="ECO:0000256" key="1">
    <source>
        <dbReference type="SAM" id="Phobius"/>
    </source>
</evidence>
<organism evidence="2">
    <name type="scientific">Arundo donax</name>
    <name type="common">Giant reed</name>
    <name type="synonym">Donax arundinaceus</name>
    <dbReference type="NCBI Taxonomy" id="35708"/>
    <lineage>
        <taxon>Eukaryota</taxon>
        <taxon>Viridiplantae</taxon>
        <taxon>Streptophyta</taxon>
        <taxon>Embryophyta</taxon>
        <taxon>Tracheophyta</taxon>
        <taxon>Spermatophyta</taxon>
        <taxon>Magnoliopsida</taxon>
        <taxon>Liliopsida</taxon>
        <taxon>Poales</taxon>
        <taxon>Poaceae</taxon>
        <taxon>PACMAD clade</taxon>
        <taxon>Arundinoideae</taxon>
        <taxon>Arundineae</taxon>
        <taxon>Arundo</taxon>
    </lineage>
</organism>
<dbReference type="EMBL" id="GBRH01179876">
    <property type="protein sequence ID" value="JAE18020.1"/>
    <property type="molecule type" value="Transcribed_RNA"/>
</dbReference>
<keyword evidence="1" id="KW-0812">Transmembrane</keyword>
<proteinExistence type="predicted"/>
<sequence length="72" mass="8448">MSKRLKAPDGSMSFPKFETSLFRSSTKMFFNLVLISLFIATSMLELIFPCHQIMGLEIFEHMNHQYFLLQNI</sequence>
<keyword evidence="1" id="KW-1133">Transmembrane helix</keyword>
<reference evidence="2" key="2">
    <citation type="journal article" date="2015" name="Data Brief">
        <title>Shoot transcriptome of the giant reed, Arundo donax.</title>
        <authorList>
            <person name="Barrero R.A."/>
            <person name="Guerrero F.D."/>
            <person name="Moolhuijzen P."/>
            <person name="Goolsby J.A."/>
            <person name="Tidwell J."/>
            <person name="Bellgard S.E."/>
            <person name="Bellgard M.I."/>
        </authorList>
    </citation>
    <scope>NUCLEOTIDE SEQUENCE</scope>
    <source>
        <tissue evidence="2">Shoot tissue taken approximately 20 cm above the soil surface</tissue>
    </source>
</reference>
<reference evidence="2" key="1">
    <citation type="submission" date="2014-09" db="EMBL/GenBank/DDBJ databases">
        <authorList>
            <person name="Magalhaes I.L.F."/>
            <person name="Oliveira U."/>
            <person name="Santos F.R."/>
            <person name="Vidigal T.H.D.A."/>
            <person name="Brescovit A.D."/>
            <person name="Santos A.J."/>
        </authorList>
    </citation>
    <scope>NUCLEOTIDE SEQUENCE</scope>
    <source>
        <tissue evidence="2">Shoot tissue taken approximately 20 cm above the soil surface</tissue>
    </source>
</reference>
<evidence type="ECO:0000313" key="2">
    <source>
        <dbReference type="EMBL" id="JAE18020.1"/>
    </source>
</evidence>
<keyword evidence="1" id="KW-0472">Membrane</keyword>
<accession>A0A0A9FYW6</accession>
<dbReference type="AlphaFoldDB" id="A0A0A9FYW6"/>
<name>A0A0A9FYW6_ARUDO</name>